<keyword evidence="4 10" id="KW-0808">Transferase</keyword>
<feature type="compositionally biased region" description="Low complexity" evidence="11">
    <location>
        <begin position="217"/>
        <end position="235"/>
    </location>
</feature>
<accession>C4JGQ2</accession>
<dbReference type="GeneID" id="8441935"/>
<keyword evidence="7 10" id="KW-0067">ATP-binding</keyword>
<evidence type="ECO:0000256" key="6">
    <source>
        <dbReference type="ARBA" id="ARBA00022777"/>
    </source>
</evidence>
<feature type="region of interest" description="Disordered" evidence="11">
    <location>
        <begin position="1"/>
        <end position="115"/>
    </location>
</feature>
<reference evidence="15" key="1">
    <citation type="journal article" date="2009" name="Genome Res.">
        <title>Comparative genomic analyses of the human fungal pathogens Coccidioides and their relatives.</title>
        <authorList>
            <person name="Sharpton T.J."/>
            <person name="Stajich J.E."/>
            <person name="Rounsley S.D."/>
            <person name="Gardner M.J."/>
            <person name="Wortman J.R."/>
            <person name="Jordar V.S."/>
            <person name="Maiti R."/>
            <person name="Kodira C.D."/>
            <person name="Neafsey D.E."/>
            <person name="Zeng Q."/>
            <person name="Hung C.-Y."/>
            <person name="McMahan C."/>
            <person name="Muszewska A."/>
            <person name="Grynberg M."/>
            <person name="Mandel M.A."/>
            <person name="Kellner E.M."/>
            <person name="Barker B.M."/>
            <person name="Galgiani J.N."/>
            <person name="Orbach M.J."/>
            <person name="Kirkland T.N."/>
            <person name="Cole G.T."/>
            <person name="Henn M.R."/>
            <person name="Birren B.W."/>
            <person name="Taylor J.W."/>
        </authorList>
    </citation>
    <scope>NUCLEOTIDE SEQUENCE [LARGE SCALE GENOMIC DNA]</scope>
    <source>
        <strain evidence="15">UAMH 1704</strain>
    </source>
</reference>
<dbReference type="GO" id="GO:0052723">
    <property type="term" value="F:inositol hexakisphosphate 1-kinase activity"/>
    <property type="evidence" value="ECO:0007669"/>
    <property type="project" value="EnsemblFungi"/>
</dbReference>
<dbReference type="GO" id="GO:0052845">
    <property type="term" value="F:inositol-5-diphosphate-1,2,3,4,6-pentakisphosphate diphosphatase activity"/>
    <property type="evidence" value="ECO:0007669"/>
    <property type="project" value="EnsemblFungi"/>
</dbReference>
<dbReference type="EC" id="2.7.4.24" evidence="10"/>
<dbReference type="GO" id="GO:0005524">
    <property type="term" value="F:ATP binding"/>
    <property type="evidence" value="ECO:0007669"/>
    <property type="project" value="UniProtKB-KW"/>
</dbReference>
<evidence type="ECO:0000259" key="12">
    <source>
        <dbReference type="Pfam" id="PF08443"/>
    </source>
</evidence>
<keyword evidence="2 10" id="KW-0963">Cytoplasm</keyword>
<evidence type="ECO:0000313" key="15">
    <source>
        <dbReference type="Proteomes" id="UP000002058"/>
    </source>
</evidence>
<feature type="compositionally biased region" description="Low complexity" evidence="11">
    <location>
        <begin position="36"/>
        <end position="65"/>
    </location>
</feature>
<comment type="catalytic activity">
    <reaction evidence="9">
        <text>1D-myo-inositol hexakisphosphate + ATP = 1-diphospho-1D-myo-inositol 2,3,4,5,6-pentakisphosphate + ADP</text>
        <dbReference type="Rhea" id="RHEA:37459"/>
        <dbReference type="ChEBI" id="CHEBI:30616"/>
        <dbReference type="ChEBI" id="CHEBI:58130"/>
        <dbReference type="ChEBI" id="CHEBI:74946"/>
        <dbReference type="ChEBI" id="CHEBI:456216"/>
        <dbReference type="EC" id="2.7.4.24"/>
    </reaction>
    <physiologicalReaction direction="left-to-right" evidence="9">
        <dbReference type="Rhea" id="RHEA:37460"/>
    </physiologicalReaction>
</comment>
<evidence type="ECO:0000256" key="9">
    <source>
        <dbReference type="ARBA" id="ARBA00034629"/>
    </source>
</evidence>
<dbReference type="GO" id="GO:0032958">
    <property type="term" value="P:inositol phosphate biosynthetic process"/>
    <property type="evidence" value="ECO:0007669"/>
    <property type="project" value="EnsemblFungi"/>
</dbReference>
<protein>
    <recommendedName>
        <fullName evidence="10">Inositol hexakisphosphate and diphosphoinositol-pentakisphosphate kinase</fullName>
        <ecNumber evidence="10">2.7.4.24</ecNumber>
    </recommendedName>
</protein>
<comment type="subcellular location">
    <subcellularLocation>
        <location evidence="10">Cytoplasm</location>
        <location evidence="10">Cytoskeleton</location>
    </subcellularLocation>
</comment>
<evidence type="ECO:0000313" key="14">
    <source>
        <dbReference type="EMBL" id="EEP77715.1"/>
    </source>
</evidence>
<dbReference type="OMA" id="AQIWACS"/>
<keyword evidence="5 10" id="KW-0547">Nucleotide-binding</keyword>
<dbReference type="InterPro" id="IPR000560">
    <property type="entry name" value="His_Pase_clade-2"/>
</dbReference>
<dbReference type="STRING" id="336963.C4JGQ2"/>
<feature type="compositionally biased region" description="Polar residues" evidence="11">
    <location>
        <begin position="1"/>
        <end position="14"/>
    </location>
</feature>
<gene>
    <name evidence="14" type="ORF">UREG_02564</name>
</gene>
<dbReference type="SUPFAM" id="SSF53254">
    <property type="entry name" value="Phosphoglycerate mutase-like"/>
    <property type="match status" value="1"/>
</dbReference>
<dbReference type="InParanoid" id="C4JGQ2"/>
<dbReference type="OrthoDB" id="18042at2759"/>
<dbReference type="EMBL" id="CH476615">
    <property type="protein sequence ID" value="EEP77715.1"/>
    <property type="molecule type" value="Genomic_DNA"/>
</dbReference>
<sequence>MDRKSVTSNSSSSGALDAPGVREEPVAKSGMPQPPAATSSLLASPSSPPLLHDSSAVSPSPDRSSILSDLLGNRSQSSAGLIEPSSTAGKHILSSPVPEDSAFQKPQRIVTDRESHRVSFSSLSSIYSPAADKYPSTAVSSIAGSVKGAMEDLAKLVSTSPGSVLDANARMEPSSAAVSSSSTSAVPNSSPEFNPQGQNAPLQRPDSGEALATNWVSRPGRSSSRTPRRFSGSTGASSISDIEHKPATIGRIGVCALDIKARSKPSQNILTRLQSNGEFEVIVFGDKVILDEGKRGKLAGVVGLPTPKPLPPPRGTTIANYNSDFLIAFFSDGFPLDKAIAYAKLRNPFCINDLPMQEILWDRRLCLRILDQMGVPTPKRVEVNRDGGPKLASPELAQHVYNLTGVKLEGPGDGTGGGISRTQSVTMSDDGEALIVDGKVFRKPFVEKPVSGEDHNIHIYFPDDQQYGGGGRRLFRKVGNKSSEYDPNLKIPRSVTETNGSYLYERFLRVDNAEDVKAYTVGPDFCHAETRKSPVVDGVVRRNTHGKELRYITKLSKEEATMATKISNGFGQRICGFDLLRVGESSYVIDVNGWSFVKDNNDYYDKCAKILRDMFIKEKQRRDGVPEVSDLRSSESTSPRKSSSGSHRSALKSLLKSPSMLGLHNHGNKGHGPSSIDGTFERKTPSSKSEASRGTNEVKNGSPSKNTPSPTNGITLKEPGVSSTPTVPPPPSKNSWKLKGMVAVIRHADRTPKQKFKFTFHTQPFIDLLKGHQEEVVIKGETALRSVSDAVELAMKEGVEDAEKLKLLRASLHHKGAWPGTKVQIKPMFRRRTAEENTSRISQIKAQPVNDGHPSAAETSVDGEGEGARRPATRSDSVSGPTFSRFSAVENDLIVDKLQLVIKWGGEPTHAARYQSQDVGLNMRDDLKLMNKECLNDVRMFTSSERRVSTSAQIFASAFLDLKELPEDFIQVRKDLLDDSNAAKDVMDKVKKKLKLLLREGNSAPPQFAWPKENFPEPSVVLSTVVELMKFHRSVMRHNFQRVQQAQNLSENGSEEQSDSFSLSDIQGRWCAGEDSQLFKERWEKLFKEFCDTEKVDPSKLSELYDSMKFDALHNRQFLEWVFLPPDDFVYDEEGHAGLMQPLGSIEDSYDSYFKLYPGSTPTKPKIDKRLSRLKQLYNLAKILFDFVTPQEYGIEDEEKLEIGLLTSLPLLREIVMDLEEVQASPEAKSFFYFTKESHIYTLLNCILEGGIQTKIARRAIPELDYLSQICFELYESRDSESDKFSYSIRISISPGCHTFDPLDVQLDSRHAIGCAPRRSLTAHQDWKKVIETLKAKFDT</sequence>
<dbReference type="PANTHER" id="PTHR12750">
    <property type="entry name" value="DIPHOSPHOINOSITOL PENTAKISPHOSPHATE KINASE"/>
    <property type="match status" value="1"/>
</dbReference>
<dbReference type="GO" id="GO:0052841">
    <property type="term" value="F:inositol bisdiphosphate tetrakisphosphate diphosphatase activity"/>
    <property type="evidence" value="ECO:0007669"/>
    <property type="project" value="EnsemblFungi"/>
</dbReference>
<keyword evidence="3" id="KW-0597">Phosphoprotein</keyword>
<organism evidence="14 15">
    <name type="scientific">Uncinocarpus reesii (strain UAMH 1704)</name>
    <dbReference type="NCBI Taxonomy" id="336963"/>
    <lineage>
        <taxon>Eukaryota</taxon>
        <taxon>Fungi</taxon>
        <taxon>Dikarya</taxon>
        <taxon>Ascomycota</taxon>
        <taxon>Pezizomycotina</taxon>
        <taxon>Eurotiomycetes</taxon>
        <taxon>Eurotiomycetidae</taxon>
        <taxon>Onygenales</taxon>
        <taxon>Onygenaceae</taxon>
        <taxon>Uncinocarpus</taxon>
    </lineage>
</organism>
<evidence type="ECO:0000256" key="4">
    <source>
        <dbReference type="ARBA" id="ARBA00022679"/>
    </source>
</evidence>
<comment type="function">
    <text evidence="10">Bifunctional inositol kinase that acts in concert with the IP6K kinases to synthesize the diphosphate group-containing inositol pyrophosphates diphosphoinositol pentakisphosphate, PP-InsP5, and bis-diphosphoinositol tetrakisphosphate, (PP)2-InsP4. PP-InsP5 and (PP)2-InsP4, also respectively called InsP7 and InsP8, may regulate a variety of cellular processes, including apoptosis, vesicle trafficking, cytoskeletal dynamics, and exocytosis. Phosphorylates inositol hexakisphosphate (InsP6).</text>
</comment>
<proteinExistence type="inferred from homology"/>
<keyword evidence="15" id="KW-1185">Reference proteome</keyword>
<dbReference type="InterPro" id="IPR013651">
    <property type="entry name" value="ATP-grasp_RimK-type"/>
</dbReference>
<dbReference type="eggNOG" id="KOG1057">
    <property type="taxonomic scope" value="Eukaryota"/>
</dbReference>
<dbReference type="Proteomes" id="UP000002058">
    <property type="component" value="Unassembled WGS sequence"/>
</dbReference>
<dbReference type="GO" id="GO:0052843">
    <property type="term" value="F:inositol-1-diphosphate-2,3,4,5,6-pentakisphosphate diphosphatase activity"/>
    <property type="evidence" value="ECO:0007669"/>
    <property type="project" value="EnsemblFungi"/>
</dbReference>
<evidence type="ECO:0000256" key="2">
    <source>
        <dbReference type="ARBA" id="ARBA00022490"/>
    </source>
</evidence>
<dbReference type="HOGENOM" id="CLU_000914_2_0_1"/>
<dbReference type="KEGG" id="ure:UREG_02564"/>
<feature type="compositionally biased region" description="Polar residues" evidence="11">
    <location>
        <begin position="686"/>
        <end position="714"/>
    </location>
</feature>
<feature type="domain" description="VIP1 N-terminal" evidence="13">
    <location>
        <begin position="251"/>
        <end position="292"/>
    </location>
</feature>
<evidence type="ECO:0000256" key="5">
    <source>
        <dbReference type="ARBA" id="ARBA00022741"/>
    </source>
</evidence>
<dbReference type="GO" id="GO:0000830">
    <property type="term" value="F:inositol hexakisphosphate 4-kinase activity"/>
    <property type="evidence" value="ECO:0007669"/>
    <property type="project" value="EnsemblFungi"/>
</dbReference>
<dbReference type="RefSeq" id="XP_002543048.1">
    <property type="nucleotide sequence ID" value="XM_002543002.1"/>
</dbReference>
<dbReference type="Pfam" id="PF00328">
    <property type="entry name" value="His_Phos_2"/>
    <property type="match status" value="1"/>
</dbReference>
<evidence type="ECO:0000256" key="3">
    <source>
        <dbReference type="ARBA" id="ARBA00022553"/>
    </source>
</evidence>
<comment type="catalytic activity">
    <reaction evidence="8">
        <text>5-diphospho-1D-myo-inositol 1,2,3,4,6-pentakisphosphate + ATP + H(+) = 1,5-bis(diphospho)-1D-myo-inositol 2,3,4,6-tetrakisphosphate + ADP</text>
        <dbReference type="Rhea" id="RHEA:10276"/>
        <dbReference type="ChEBI" id="CHEBI:15378"/>
        <dbReference type="ChEBI" id="CHEBI:30616"/>
        <dbReference type="ChEBI" id="CHEBI:58628"/>
        <dbReference type="ChEBI" id="CHEBI:77983"/>
        <dbReference type="ChEBI" id="CHEBI:456216"/>
        <dbReference type="EC" id="2.7.4.24"/>
    </reaction>
    <physiologicalReaction direction="left-to-right" evidence="8">
        <dbReference type="Rhea" id="RHEA:10277"/>
    </physiologicalReaction>
</comment>
<feature type="compositionally biased region" description="Low complexity" evidence="11">
    <location>
        <begin position="634"/>
        <end position="654"/>
    </location>
</feature>
<dbReference type="Pfam" id="PF08443">
    <property type="entry name" value="RimK"/>
    <property type="match status" value="1"/>
</dbReference>
<dbReference type="SUPFAM" id="SSF56059">
    <property type="entry name" value="Glutathione synthetase ATP-binding domain-like"/>
    <property type="match status" value="1"/>
</dbReference>
<feature type="compositionally biased region" description="Polar residues" evidence="11">
    <location>
        <begin position="192"/>
        <end position="201"/>
    </location>
</feature>
<dbReference type="PANTHER" id="PTHR12750:SF9">
    <property type="entry name" value="INOSITOL HEXAKISPHOSPHATE AND DIPHOSPHOINOSITOL-PENTAKISPHOSPHATE KINASE"/>
    <property type="match status" value="1"/>
</dbReference>
<dbReference type="GO" id="GO:0052724">
    <property type="term" value="F:inositol hexakisphosphate 3-kinase activity"/>
    <property type="evidence" value="ECO:0007669"/>
    <property type="project" value="EnsemblFungi"/>
</dbReference>
<dbReference type="GO" id="GO:0030643">
    <property type="term" value="P:intracellular phosphate ion homeostasis"/>
    <property type="evidence" value="ECO:0007669"/>
    <property type="project" value="EnsemblFungi"/>
</dbReference>
<dbReference type="FunFam" id="3.30.470.20:FF:000036">
    <property type="entry name" value="Inositol hexakisphosphate and diphosphoinositol-pentakisphosphate kinase"/>
    <property type="match status" value="1"/>
</dbReference>
<dbReference type="GO" id="GO:0033857">
    <property type="term" value="F:5-diphosphoinositol pentakisphosphate 1-kinase activity"/>
    <property type="evidence" value="ECO:0007669"/>
    <property type="project" value="TreeGrafter"/>
</dbReference>
<feature type="domain" description="ATP-grasp fold RimK-type" evidence="12">
    <location>
        <begin position="497"/>
        <end position="593"/>
    </location>
</feature>
<name>C4JGQ2_UNCRE</name>
<comment type="similarity">
    <text evidence="1 10">Belongs to the histidine acid phosphatase family. VIP1 subfamily.</text>
</comment>
<feature type="region of interest" description="Disordered" evidence="11">
    <location>
        <begin position="170"/>
        <end position="242"/>
    </location>
</feature>
<feature type="region of interest" description="Disordered" evidence="11">
    <location>
        <begin position="621"/>
        <end position="735"/>
    </location>
</feature>
<evidence type="ECO:0000256" key="10">
    <source>
        <dbReference type="RuleBase" id="RU365032"/>
    </source>
</evidence>
<keyword evidence="6 10" id="KW-0418">Kinase</keyword>
<feature type="region of interest" description="Disordered" evidence="11">
    <location>
        <begin position="832"/>
        <end position="880"/>
    </location>
</feature>
<dbReference type="Gene3D" id="3.40.50.1240">
    <property type="entry name" value="Phosphoglycerate mutase-like"/>
    <property type="match status" value="1"/>
</dbReference>
<feature type="compositionally biased region" description="Polar residues" evidence="11">
    <location>
        <begin position="73"/>
        <end position="88"/>
    </location>
</feature>
<evidence type="ECO:0000256" key="1">
    <source>
        <dbReference type="ARBA" id="ARBA00005609"/>
    </source>
</evidence>
<dbReference type="InterPro" id="IPR040557">
    <property type="entry name" value="VIP1_N"/>
</dbReference>
<dbReference type="GO" id="GO:0005856">
    <property type="term" value="C:cytoskeleton"/>
    <property type="evidence" value="ECO:0007669"/>
    <property type="project" value="UniProtKB-SubCell"/>
</dbReference>
<evidence type="ECO:0000259" key="13">
    <source>
        <dbReference type="Pfam" id="PF18086"/>
    </source>
</evidence>
<feature type="domain" description="VIP1 N-terminal" evidence="13">
    <location>
        <begin position="323"/>
        <end position="362"/>
    </location>
</feature>
<dbReference type="FunCoup" id="C4JGQ2">
    <property type="interactions" value="481"/>
</dbReference>
<dbReference type="GO" id="GO:0005829">
    <property type="term" value="C:cytosol"/>
    <property type="evidence" value="ECO:0007669"/>
    <property type="project" value="TreeGrafter"/>
</dbReference>
<dbReference type="Pfam" id="PF18086">
    <property type="entry name" value="PPIP5K2_N"/>
    <property type="match status" value="2"/>
</dbReference>
<dbReference type="InterPro" id="IPR029033">
    <property type="entry name" value="His_PPase_superfam"/>
</dbReference>
<dbReference type="Gene3D" id="3.40.50.11950">
    <property type="match status" value="1"/>
</dbReference>
<evidence type="ECO:0000256" key="11">
    <source>
        <dbReference type="SAM" id="MobiDB-lite"/>
    </source>
</evidence>
<dbReference type="InterPro" id="IPR037446">
    <property type="entry name" value="His_Pase_VIP1"/>
</dbReference>
<dbReference type="VEuPathDB" id="FungiDB:UREG_02564"/>
<dbReference type="GO" id="GO:0006020">
    <property type="term" value="P:inositol metabolic process"/>
    <property type="evidence" value="ECO:0007669"/>
    <property type="project" value="TreeGrafter"/>
</dbReference>
<evidence type="ECO:0000256" key="8">
    <source>
        <dbReference type="ARBA" id="ARBA00033696"/>
    </source>
</evidence>
<evidence type="ECO:0000256" key="7">
    <source>
        <dbReference type="ARBA" id="ARBA00022840"/>
    </source>
</evidence>
<feature type="compositionally biased region" description="Low complexity" evidence="11">
    <location>
        <begin position="173"/>
        <end position="191"/>
    </location>
</feature>
<dbReference type="Gene3D" id="3.30.470.20">
    <property type="entry name" value="ATP-grasp fold, B domain"/>
    <property type="match status" value="1"/>
</dbReference>
<dbReference type="GO" id="GO:0000831">
    <property type="term" value="F:inositol hexakisphosphate 6-kinase activity"/>
    <property type="evidence" value="ECO:0007669"/>
    <property type="project" value="EnsemblFungi"/>
</dbReference>
<feature type="compositionally biased region" description="Basic and acidic residues" evidence="11">
    <location>
        <begin position="621"/>
        <end position="633"/>
    </location>
</feature>